<feature type="domain" description="FAT" evidence="13">
    <location>
        <begin position="922"/>
        <end position="1348"/>
    </location>
</feature>
<dbReference type="PROSITE" id="PS00915">
    <property type="entry name" value="PI3_4_KINASE_1"/>
    <property type="match status" value="1"/>
</dbReference>
<dbReference type="Gene3D" id="1.10.1070.11">
    <property type="entry name" value="Phosphatidylinositol 3-/4-kinase, catalytic domain"/>
    <property type="match status" value="1"/>
</dbReference>
<evidence type="ECO:0000256" key="9">
    <source>
        <dbReference type="ARBA" id="ARBA00023242"/>
    </source>
</evidence>
<dbReference type="Gene3D" id="3.30.1010.10">
    <property type="entry name" value="Phosphatidylinositol 3-kinase Catalytic Subunit, Chain A, domain 4"/>
    <property type="match status" value="1"/>
</dbReference>
<feature type="region of interest" description="Disordered" evidence="11">
    <location>
        <begin position="686"/>
        <end position="708"/>
    </location>
</feature>
<dbReference type="InterPro" id="IPR000403">
    <property type="entry name" value="PI3/4_kinase_cat_dom"/>
</dbReference>
<evidence type="ECO:0000256" key="10">
    <source>
        <dbReference type="ARBA" id="ARBA00047899"/>
    </source>
</evidence>
<dbReference type="SMART" id="SM00146">
    <property type="entry name" value="PI3Kc"/>
    <property type="match status" value="1"/>
</dbReference>
<dbReference type="InterPro" id="IPR003152">
    <property type="entry name" value="FATC_dom"/>
</dbReference>
<keyword evidence="8" id="KW-0067">ATP-binding</keyword>
<evidence type="ECO:0000259" key="12">
    <source>
        <dbReference type="PROSITE" id="PS50290"/>
    </source>
</evidence>
<dbReference type="PROSITE" id="PS51190">
    <property type="entry name" value="FATC"/>
    <property type="match status" value="1"/>
</dbReference>
<evidence type="ECO:0000313" key="15">
    <source>
        <dbReference type="EMBL" id="KAA3678650.1"/>
    </source>
</evidence>
<accession>A0A5J4NU32</accession>
<dbReference type="Pfam" id="PF02260">
    <property type="entry name" value="FATC"/>
    <property type="match status" value="1"/>
</dbReference>
<dbReference type="GO" id="GO:0005634">
    <property type="term" value="C:nucleus"/>
    <property type="evidence" value="ECO:0007669"/>
    <property type="project" value="UniProtKB-SubCell"/>
</dbReference>
<dbReference type="PROSITE" id="PS50290">
    <property type="entry name" value="PI3_4_KINASE_3"/>
    <property type="match status" value="1"/>
</dbReference>
<comment type="subcellular location">
    <subcellularLocation>
        <location evidence="1">Nucleus</location>
    </subcellularLocation>
</comment>
<dbReference type="PROSITE" id="PS00916">
    <property type="entry name" value="PI3_4_KINASE_2"/>
    <property type="match status" value="1"/>
</dbReference>
<gene>
    <name evidence="15" type="ORF">DEA37_0007303</name>
</gene>
<keyword evidence="7" id="KW-0418">Kinase</keyword>
<evidence type="ECO:0000256" key="1">
    <source>
        <dbReference type="ARBA" id="ARBA00004123"/>
    </source>
</evidence>
<proteinExistence type="predicted"/>
<dbReference type="EMBL" id="QNGE01001013">
    <property type="protein sequence ID" value="KAA3678650.1"/>
    <property type="molecule type" value="Genomic_DNA"/>
</dbReference>
<protein>
    <recommendedName>
        <fullName evidence="2">non-specific serine/threonine protein kinase</fullName>
        <ecNumber evidence="2">2.7.11.1</ecNumber>
    </recommendedName>
</protein>
<dbReference type="PANTHER" id="PTHR37079">
    <property type="entry name" value="SERINE/THREONINE-PROTEIN KINASE ATM"/>
    <property type="match status" value="1"/>
</dbReference>
<dbReference type="InterPro" id="IPR038980">
    <property type="entry name" value="ATM_plant"/>
</dbReference>
<evidence type="ECO:0000256" key="8">
    <source>
        <dbReference type="ARBA" id="ARBA00022840"/>
    </source>
</evidence>
<dbReference type="InterPro" id="IPR011009">
    <property type="entry name" value="Kinase-like_dom_sf"/>
</dbReference>
<evidence type="ECO:0000256" key="5">
    <source>
        <dbReference type="ARBA" id="ARBA00022741"/>
    </source>
</evidence>
<dbReference type="InterPro" id="IPR014009">
    <property type="entry name" value="PIK_FAT"/>
</dbReference>
<dbReference type="Proteomes" id="UP000324629">
    <property type="component" value="Unassembled WGS sequence"/>
</dbReference>
<sequence length="1944" mass="215742">MLALRETTDRVSTVSVPQSLTAFSQQLLLCLVQLAKLLKLATTDVSLPPFSCDVQMLCSLVASDSDLSSVTERLLELAARFAPVRTSSTGNIQGDIFLPRCVRYSCWVAVSSLVTLLLYHPSSPYSQKSCHSGLKNFALWRLVVGHLEILATELSSTYSIVLELLSSLDLLFSSYARTHSGADQDIHMETALHHATVYHLSTIVINLFRPASNGCLLSDDQNVNKEALLAKISTIMDVLLGSKETSVQFQTAICELPNFPTKLAHLPPDACAFFTKYQQSVRKLCTCDRENLLQEMKLCCSSLSSSRILRCPQLARYQCWILDHLNEQMCNWISLNASDSTIDLELDHFQCMTVSSPDELRQACEKICFQLDTNPEDFLASLSSMADMLIELLSPSGVGSFRDKTDYDLLDHPTQKAVFRCLSTVQRLVAHFRPVIYNVLSPTNSAFKEPYSVVSMDSSDSDPSVSWVRKCILGTAHLASLIKSPAAPVACRVLRQLFSNCGPNLDSFISEPDGIASASLLSTLFYPYLQARQLKRRTDAHHSEKLTSLCEQSTSASLSHVLSTCISACLSQPSTSPLVQHLWIDSLLAYHAWEQWRRVQCPRRTQPFNLVPAWLSAAERALDLMRPHGARLFLELAWLADDCPTAWLTCQLRTRRIWLGVCRLFNDLAGLRAAQADFLFPCTSTPSPSLSSNVLESDENSSSPQDLHPMLNETNVVVHEMFGNWDQLLAWHDRSFPTSSTPLTCDMALCLQRMRAHNLLQSLLSSHQPWSIECSDTYNSLSASDTSRNHNSRLNELRAATAWRLGQWDMQYPRRLREPLVPNTAFARTDYGASSGSSFSRYGLEATLFLLTEAAQRHDWVHVARIASWKCTNLMSEVNTLTPITRMSRRSLSNASHQISWFTHISEIANQLAPDELSPNSDTALRVGYLSLLNEAVSFIYLMALPGWSSVDGSASRNTAATLVESLEPFVTGTLRLASSLATQFTTTNLDERLAARSHYLLTQCYLRAASAATDIGQLTVADDWLQNADQCQRVITRFLSGHSGLKPSLYTYQAWQQLGSILSASCLQRLKGEPRLAAGHLQAGLAAVELTFGQLHQDTDPMTRRGLINFYVHSITVLCDWLFELRTKSAADLLTNYLEPAMRLSRDWSVEVGADALASLAQFADAQFVALDSYLSSSEFAARRQLLSDAQHDVACLTDLGEKSRLLRLLQRQSAIEVEELDTLATDADRYLETALDSFAQCLTVSDAHDLKIYRFISLWLSSAAEPSAQSNSDTRKRNINRLMSERVPYIRADKFLPLTPQLAVRLSLNRPGPDQDFQSTLFELVVRIVDGHPHHAAFTLLFLVNAELDNLYDPKTAIAQHPAVLPLRSRQTRLTSSSRKLSSSENSFTDQNQRIQAARRTLTRLMEGRRGPLLRQMQSLAEAYVELANADVDKHRGSTANILLPSGCKLQRFVISTRHRGPPGNRNGELDLVAVPTATPLIDRSGQYPSSGVVFISGFAPTFRLAGGINLPKIITCLGTDGSSFRQIIKGRDDPRQDAVMQQVFSAANCLLARRRYQSMSTSVSVNLSSDTAVRHCSWLNADGGLRMLTYKVIPVAQRSGVIEWCEGTIPLGEWLAADHSGAHQRYRPKDMPPGQAKQRLAAVRDRPPERRCAVFEEICEKLSPVLAYFYLEHFPEPHSWCRARSSYTRSLAVSSLIGYLVGLGDRHPHNLLLHRASGELVHIDLGVAFDQGRLLPTPEMVPFRLTRDLVHALGPLGLEAGFKPAAETVLSELRNGGDVICTLLQVLLYDPLYSWSLTPAQLCALEARRAECSFGLMRSKPSASVLADQTNLPVERDFNADPSGTVPIDQRSVLDVAVPRSKLSNTTVRDPVNQLAERVLLNVRSKLAGRVTGTLAAASSEQRKCGGLDQLDVAGHVGLLVHAATNRSNLARMYFGWQAYL</sequence>
<evidence type="ECO:0000313" key="16">
    <source>
        <dbReference type="Proteomes" id="UP000324629"/>
    </source>
</evidence>
<dbReference type="GO" id="GO:0004674">
    <property type="term" value="F:protein serine/threonine kinase activity"/>
    <property type="evidence" value="ECO:0007669"/>
    <property type="project" value="UniProtKB-KW"/>
</dbReference>
<feature type="domain" description="FATC" evidence="14">
    <location>
        <begin position="1912"/>
        <end position="1944"/>
    </location>
</feature>
<keyword evidence="16" id="KW-1185">Reference proteome</keyword>
<keyword evidence="5" id="KW-0547">Nucleotide-binding</keyword>
<name>A0A5J4NU32_9TREM</name>
<evidence type="ECO:0000256" key="3">
    <source>
        <dbReference type="ARBA" id="ARBA00022527"/>
    </source>
</evidence>
<dbReference type="GO" id="GO:0005524">
    <property type="term" value="F:ATP binding"/>
    <property type="evidence" value="ECO:0007669"/>
    <property type="project" value="UniProtKB-KW"/>
</dbReference>
<keyword evidence="3" id="KW-0723">Serine/threonine-protein kinase</keyword>
<dbReference type="Pfam" id="PF00454">
    <property type="entry name" value="PI3_PI4_kinase"/>
    <property type="match status" value="1"/>
</dbReference>
<reference evidence="15 16" key="1">
    <citation type="journal article" date="2019" name="Gigascience">
        <title>Whole-genome sequence of the oriental lung fluke Paragonimus westermani.</title>
        <authorList>
            <person name="Oey H."/>
            <person name="Zakrzewski M."/>
            <person name="Narain K."/>
            <person name="Devi K.R."/>
            <person name="Agatsuma T."/>
            <person name="Nawaratna S."/>
            <person name="Gobert G.N."/>
            <person name="Jones M.K."/>
            <person name="Ragan M.A."/>
            <person name="McManus D.P."/>
            <person name="Krause L."/>
        </authorList>
    </citation>
    <scope>NUCLEOTIDE SEQUENCE [LARGE SCALE GENOMIC DNA]</scope>
    <source>
        <strain evidence="15 16">IND2009</strain>
    </source>
</reference>
<dbReference type="CDD" id="cd05171">
    <property type="entry name" value="PIKKc_ATM"/>
    <property type="match status" value="1"/>
</dbReference>
<feature type="compositionally biased region" description="Low complexity" evidence="11">
    <location>
        <begin position="1372"/>
        <end position="1386"/>
    </location>
</feature>
<evidence type="ECO:0000259" key="14">
    <source>
        <dbReference type="PROSITE" id="PS51190"/>
    </source>
</evidence>
<evidence type="ECO:0000256" key="11">
    <source>
        <dbReference type="SAM" id="MobiDB-lite"/>
    </source>
</evidence>
<keyword evidence="9" id="KW-0539">Nucleus</keyword>
<dbReference type="SMART" id="SM01343">
    <property type="entry name" value="FATC"/>
    <property type="match status" value="1"/>
</dbReference>
<comment type="caution">
    <text evidence="15">The sequence shown here is derived from an EMBL/GenBank/DDBJ whole genome shotgun (WGS) entry which is preliminary data.</text>
</comment>
<comment type="catalytic activity">
    <reaction evidence="10">
        <text>L-threonyl-[protein] + ATP = O-phospho-L-threonyl-[protein] + ADP + H(+)</text>
        <dbReference type="Rhea" id="RHEA:46608"/>
        <dbReference type="Rhea" id="RHEA-COMP:11060"/>
        <dbReference type="Rhea" id="RHEA-COMP:11605"/>
        <dbReference type="ChEBI" id="CHEBI:15378"/>
        <dbReference type="ChEBI" id="CHEBI:30013"/>
        <dbReference type="ChEBI" id="CHEBI:30616"/>
        <dbReference type="ChEBI" id="CHEBI:61977"/>
        <dbReference type="ChEBI" id="CHEBI:456216"/>
        <dbReference type="EC" id="2.7.11.1"/>
    </reaction>
</comment>
<evidence type="ECO:0000256" key="6">
    <source>
        <dbReference type="ARBA" id="ARBA00022763"/>
    </source>
</evidence>
<feature type="region of interest" description="Disordered" evidence="11">
    <location>
        <begin position="1372"/>
        <end position="1394"/>
    </location>
</feature>
<evidence type="ECO:0000259" key="13">
    <source>
        <dbReference type="PROSITE" id="PS51189"/>
    </source>
</evidence>
<feature type="domain" description="PI3K/PI4K catalytic" evidence="12">
    <location>
        <begin position="1501"/>
        <end position="1840"/>
    </location>
</feature>
<keyword evidence="4" id="KW-0808">Transferase</keyword>
<keyword evidence="6" id="KW-0227">DNA damage</keyword>
<evidence type="ECO:0000256" key="2">
    <source>
        <dbReference type="ARBA" id="ARBA00012513"/>
    </source>
</evidence>
<dbReference type="InterPro" id="IPR044107">
    <property type="entry name" value="PIKKc_ATM"/>
</dbReference>
<dbReference type="PANTHER" id="PTHR37079:SF4">
    <property type="entry name" value="SERINE_THREONINE-PROTEIN KINASE ATM"/>
    <property type="match status" value="1"/>
</dbReference>
<organism evidence="15 16">
    <name type="scientific">Paragonimus westermani</name>
    <dbReference type="NCBI Taxonomy" id="34504"/>
    <lineage>
        <taxon>Eukaryota</taxon>
        <taxon>Metazoa</taxon>
        <taxon>Spiralia</taxon>
        <taxon>Lophotrochozoa</taxon>
        <taxon>Platyhelminthes</taxon>
        <taxon>Trematoda</taxon>
        <taxon>Digenea</taxon>
        <taxon>Plagiorchiida</taxon>
        <taxon>Troglotremata</taxon>
        <taxon>Troglotrematidae</taxon>
        <taxon>Paragonimus</taxon>
    </lineage>
</organism>
<dbReference type="InterPro" id="IPR018936">
    <property type="entry name" value="PI3/4_kinase_CS"/>
</dbReference>
<dbReference type="EC" id="2.7.11.1" evidence="2"/>
<dbReference type="SUPFAM" id="SSF56112">
    <property type="entry name" value="Protein kinase-like (PK-like)"/>
    <property type="match status" value="1"/>
</dbReference>
<evidence type="ECO:0000256" key="7">
    <source>
        <dbReference type="ARBA" id="ARBA00022777"/>
    </source>
</evidence>
<evidence type="ECO:0000256" key="4">
    <source>
        <dbReference type="ARBA" id="ARBA00022679"/>
    </source>
</evidence>
<dbReference type="GO" id="GO:0006281">
    <property type="term" value="P:DNA repair"/>
    <property type="evidence" value="ECO:0007669"/>
    <property type="project" value="InterPro"/>
</dbReference>
<dbReference type="PROSITE" id="PS51189">
    <property type="entry name" value="FAT"/>
    <property type="match status" value="1"/>
</dbReference>
<dbReference type="InterPro" id="IPR036940">
    <property type="entry name" value="PI3/4_kinase_cat_sf"/>
</dbReference>